<proteinExistence type="predicted"/>
<reference evidence="1" key="1">
    <citation type="submission" date="2017-05" db="UniProtKB">
        <authorList>
            <consortium name="EnsemblMetazoa"/>
        </authorList>
    </citation>
    <scope>IDENTIFICATION</scope>
</reference>
<dbReference type="AlphaFoldDB" id="A0A1X7UP39"/>
<evidence type="ECO:0000313" key="1">
    <source>
        <dbReference type="EnsemblMetazoa" id="Aqu2.1.29167_001"/>
    </source>
</evidence>
<sequence>MGYVKRKGSNAGKITVAQFKEVQEVFLADIQAEVLMNDVHPQIICHWDQTPVHYVPTGEWTRHRQKEIIPFANSDDKCQISAVLAVTQAGKYLPPQFIYQGTTACCHPAKSFPTNWDNCHTPNP</sequence>
<accession>A0A1X7UP39</accession>
<name>A0A1X7UP39_AMPQE</name>
<organism evidence="1">
    <name type="scientific">Amphimedon queenslandica</name>
    <name type="common">Sponge</name>
    <dbReference type="NCBI Taxonomy" id="400682"/>
    <lineage>
        <taxon>Eukaryota</taxon>
        <taxon>Metazoa</taxon>
        <taxon>Porifera</taxon>
        <taxon>Demospongiae</taxon>
        <taxon>Heteroscleromorpha</taxon>
        <taxon>Haplosclerida</taxon>
        <taxon>Niphatidae</taxon>
        <taxon>Amphimedon</taxon>
    </lineage>
</organism>
<dbReference type="EnsemblMetazoa" id="Aqu2.1.29167_001">
    <property type="protein sequence ID" value="Aqu2.1.29167_001"/>
    <property type="gene ID" value="Aqu2.1.29167"/>
</dbReference>
<protein>
    <recommendedName>
        <fullName evidence="2">DDE-1 domain-containing protein</fullName>
    </recommendedName>
</protein>
<evidence type="ECO:0008006" key="2">
    <source>
        <dbReference type="Google" id="ProtNLM"/>
    </source>
</evidence>
<dbReference type="InParanoid" id="A0A1X7UP39"/>